<keyword evidence="8" id="KW-1171">Viral genome ejection through host cell envelope</keyword>
<evidence type="ECO:0000313" key="12">
    <source>
        <dbReference type="EMBL" id="UFK09503.1"/>
    </source>
</evidence>
<protein>
    <submittedName>
        <fullName evidence="12">Head-tail connector protein</fullName>
    </submittedName>
</protein>
<evidence type="ECO:0000256" key="11">
    <source>
        <dbReference type="SAM" id="MobiDB-lite"/>
    </source>
</evidence>
<keyword evidence="3" id="KW-1244">Viral short tail ejection system</keyword>
<evidence type="ECO:0000256" key="8">
    <source>
        <dbReference type="ARBA" id="ARBA00023009"/>
    </source>
</evidence>
<dbReference type="InterPro" id="IPR020991">
    <property type="entry name" value="Connector_podovirus"/>
</dbReference>
<keyword evidence="9" id="KW-0231">Viral genome packaging</keyword>
<evidence type="ECO:0000256" key="4">
    <source>
        <dbReference type="ARBA" id="ARBA00022595"/>
    </source>
</evidence>
<accession>A0AAE8YFU7</accession>
<reference evidence="12 13" key="1">
    <citation type="submission" date="2021-10" db="EMBL/GenBank/DDBJ databases">
        <authorList>
            <person name="Shneider M.M."/>
            <person name="Mikhailova Y.V."/>
            <person name="Shelenkov A.A."/>
            <person name="Yanushevich Y.G."/>
            <person name="Shagin D.A."/>
        </authorList>
    </citation>
    <scope>NUCLEOTIDE SEQUENCE [LARGE SCALE GENOMIC DNA]</scope>
</reference>
<sequence>MLRLTPQGLPLHLQMQLRLSRRNGDKQGRAILWACKGGSLEQKATLAELFKKDQDAGVLYASEKFAQWTLSTIFTRDDSMDGRRRPLERDYQSTGAQLVNTAATKIVGALFPQGTSFFRFSKSSDLDEFISSLGSAATAESKLAEVENTASQKVFEKDGYAAKLQAVKLLLVTGNALEYIDERTGKSIVYSVRNFTVRRDGGGNVLRLIIRERASIQDLPEDFRGTFYRDKDPYGDVDIYTAACRKVKRTEEGVEVVSYEVYQEADGRRLGDSSTYPELELPYNVLVWNLVSGEHYGRGLVEDYAGDFARLSVLSEALTNYEVESARLIPLIDASSGLDVDEFSTSETGEAVQVGGGGSNGNSKSPVTAYEGGSAQKIQWIASNIHMLEQKLSRAFMYTGNSRQGERVTAYEIRQNAKEAEAAMGGGFSILSDTWLRKLAYLYTALVYPRFKLYLSEGVVNINVTVGTSALAKAAAADKLLEAAQSMQLAIPVLEQITPRFNKDACVDWYFDAYGIVSEPFMYTEEQLQQKQQVQDASADVSAGAAQDQLQGLTAADPTVAGKQLGLLPS</sequence>
<evidence type="ECO:0000256" key="10">
    <source>
        <dbReference type="ARBA" id="ARBA00023296"/>
    </source>
</evidence>
<dbReference type="EMBL" id="OK583892">
    <property type="protein sequence ID" value="UFK09503.1"/>
    <property type="molecule type" value="Genomic_DNA"/>
</dbReference>
<evidence type="ECO:0000256" key="2">
    <source>
        <dbReference type="ARBA" id="ARBA00004328"/>
    </source>
</evidence>
<keyword evidence="6" id="KW-0946">Virion</keyword>
<evidence type="ECO:0000256" key="6">
    <source>
        <dbReference type="ARBA" id="ARBA00022844"/>
    </source>
</evidence>
<dbReference type="Proteomes" id="UP000828430">
    <property type="component" value="Segment"/>
</dbReference>
<evidence type="ECO:0000256" key="3">
    <source>
        <dbReference type="ARBA" id="ARBA00022470"/>
    </source>
</evidence>
<dbReference type="GO" id="GO:0044423">
    <property type="term" value="C:virion component"/>
    <property type="evidence" value="ECO:0007669"/>
    <property type="project" value="UniProtKB-KW"/>
</dbReference>
<evidence type="ECO:0000256" key="9">
    <source>
        <dbReference type="ARBA" id="ARBA00023219"/>
    </source>
</evidence>
<proteinExistence type="predicted"/>
<keyword evidence="5" id="KW-1188">Viral release from host cell</keyword>
<organism evidence="12 13">
    <name type="scientific">Klebsiella phage KPPK108.1</name>
    <dbReference type="NCBI Taxonomy" id="2894584"/>
    <lineage>
        <taxon>Viruses</taxon>
        <taxon>Duplodnaviria</taxon>
        <taxon>Heunggongvirae</taxon>
        <taxon>Uroviricota</taxon>
        <taxon>Caudoviricetes</taxon>
        <taxon>Autographivirales</taxon>
        <taxon>Autoscriptoviridae</taxon>
        <taxon>Slopekvirinae</taxon>
        <taxon>Drulisvirus</taxon>
        <taxon>Drulisvirus KPPK1081</taxon>
    </lineage>
</organism>
<evidence type="ECO:0000313" key="13">
    <source>
        <dbReference type="Proteomes" id="UP000828430"/>
    </source>
</evidence>
<evidence type="ECO:0000256" key="7">
    <source>
        <dbReference type="ARBA" id="ARBA00022950"/>
    </source>
</evidence>
<feature type="region of interest" description="Disordered" evidence="11">
    <location>
        <begin position="349"/>
        <end position="368"/>
    </location>
</feature>
<keyword evidence="10" id="KW-1160">Virus entry into host cell</keyword>
<evidence type="ECO:0000256" key="5">
    <source>
        <dbReference type="ARBA" id="ARBA00022612"/>
    </source>
</evidence>
<name>A0AAE8YFU7_9CAUD</name>
<keyword evidence="7" id="KW-0118">Viral capsid assembly</keyword>
<comment type="subcellular location">
    <subcellularLocation>
        <location evidence="2">Virion</location>
    </subcellularLocation>
</comment>
<evidence type="ECO:0000256" key="1">
    <source>
        <dbReference type="ARBA" id="ARBA00003421"/>
    </source>
</evidence>
<comment type="function">
    <text evidence="1">Forms the portal vertex of the capsid. This portal plays critical roles in head assembly, genome packaging, neck/tail attachment, and genome ejection. The portal protein multimerizes as a single ring-shaped homododecamer arranged around a central channel.</text>
</comment>
<keyword evidence="13" id="KW-1185">Reference proteome</keyword>
<gene>
    <name evidence="12" type="ORF">KPPK1081_37</name>
</gene>
<dbReference type="Pfam" id="PF12236">
    <property type="entry name" value="Head-tail_con"/>
    <property type="match status" value="1"/>
</dbReference>
<dbReference type="GO" id="GO:0099002">
    <property type="term" value="P:symbiont genome ejection through host cell envelope, short tail mechanism"/>
    <property type="evidence" value="ECO:0007669"/>
    <property type="project" value="UniProtKB-KW"/>
</dbReference>
<keyword evidence="4" id="KW-1162">Viral penetration into host cytoplasm</keyword>